<dbReference type="RefSeq" id="WP_303303504.1">
    <property type="nucleotide sequence ID" value="NZ_BAABDA010000028.1"/>
</dbReference>
<keyword evidence="2" id="KW-1185">Reference proteome</keyword>
<sequence length="221" mass="25972">MKHLIITALIIFANLWAAEGQVFHFDQYDRDLLNEIIDEVRIIIKKSEVSNHYNYYQEWRLKNGNTYTSDALLFNSKKNPSLPVVPPIFSKTIGVEGDIKNLKDNGFFMVYVALRYMQFGKENEAIMVLNVEEGTRPYIERKIYTDRDASQYVYRLVFVHKDHGNLMLPWKSLVRDNFIYINAPEGLANPKSEIHKRAKKLAKEYKKDDSRKVIESFQRSN</sequence>
<protein>
    <recommendedName>
        <fullName evidence="3">GLPGLI family protein</fullName>
    </recommendedName>
</protein>
<evidence type="ECO:0000313" key="2">
    <source>
        <dbReference type="Proteomes" id="UP001176806"/>
    </source>
</evidence>
<proteinExistence type="predicted"/>
<name>A0ABT8WSS9_9FLAO</name>
<evidence type="ECO:0000313" key="1">
    <source>
        <dbReference type="EMBL" id="MDO5976233.1"/>
    </source>
</evidence>
<organism evidence="1 2">
    <name type="scientific">Flavivirga jejuensis</name>
    <dbReference type="NCBI Taxonomy" id="870487"/>
    <lineage>
        <taxon>Bacteria</taxon>
        <taxon>Pseudomonadati</taxon>
        <taxon>Bacteroidota</taxon>
        <taxon>Flavobacteriia</taxon>
        <taxon>Flavobacteriales</taxon>
        <taxon>Flavobacteriaceae</taxon>
        <taxon>Flavivirga</taxon>
    </lineage>
</organism>
<dbReference type="Proteomes" id="UP001176806">
    <property type="component" value="Unassembled WGS sequence"/>
</dbReference>
<dbReference type="EMBL" id="JAUOEL010000007">
    <property type="protein sequence ID" value="MDO5976233.1"/>
    <property type="molecule type" value="Genomic_DNA"/>
</dbReference>
<accession>A0ABT8WSS9</accession>
<gene>
    <name evidence="1" type="ORF">Q4Q40_18700</name>
</gene>
<reference evidence="1" key="1">
    <citation type="submission" date="2023-07" db="EMBL/GenBank/DDBJ databases">
        <title>Two novel species in the genus Flavivirga.</title>
        <authorList>
            <person name="Kwon K."/>
        </authorList>
    </citation>
    <scope>NUCLEOTIDE SEQUENCE</scope>
    <source>
        <strain evidence="1">KACC 14158</strain>
    </source>
</reference>
<evidence type="ECO:0008006" key="3">
    <source>
        <dbReference type="Google" id="ProtNLM"/>
    </source>
</evidence>
<comment type="caution">
    <text evidence="1">The sequence shown here is derived from an EMBL/GenBank/DDBJ whole genome shotgun (WGS) entry which is preliminary data.</text>
</comment>